<dbReference type="PROSITE" id="PS50025">
    <property type="entry name" value="LAM_G_DOMAIN"/>
    <property type="match status" value="3"/>
</dbReference>
<dbReference type="Pfam" id="PF00054">
    <property type="entry name" value="Laminin_G_1"/>
    <property type="match status" value="3"/>
</dbReference>
<keyword evidence="2" id="KW-0245">EGF-like domain</keyword>
<organism evidence="8">
    <name type="scientific">Thrips palmi</name>
    <name type="common">Melon thrips</name>
    <dbReference type="NCBI Taxonomy" id="161013"/>
    <lineage>
        <taxon>Eukaryota</taxon>
        <taxon>Metazoa</taxon>
        <taxon>Ecdysozoa</taxon>
        <taxon>Arthropoda</taxon>
        <taxon>Hexapoda</taxon>
        <taxon>Insecta</taxon>
        <taxon>Pterygota</taxon>
        <taxon>Neoptera</taxon>
        <taxon>Paraneoptera</taxon>
        <taxon>Thysanoptera</taxon>
        <taxon>Terebrantia</taxon>
        <taxon>Thripoidea</taxon>
        <taxon>Thripidae</taxon>
        <taxon>Thrips</taxon>
    </lineage>
</organism>
<gene>
    <name evidence="8" type="primary">LOC117647469</name>
</gene>
<dbReference type="GeneID" id="117647469"/>
<dbReference type="PROSITE" id="PS50026">
    <property type="entry name" value="EGF_3"/>
    <property type="match status" value="1"/>
</dbReference>
<dbReference type="FunCoup" id="A0A6P8Z4S6">
    <property type="interactions" value="34"/>
</dbReference>
<dbReference type="CDD" id="cd00054">
    <property type="entry name" value="EGF_CA"/>
    <property type="match status" value="1"/>
</dbReference>
<dbReference type="PANTHER" id="PTHR15036:SF85">
    <property type="entry name" value="SP2353, ISOFORM A"/>
    <property type="match status" value="1"/>
</dbReference>
<dbReference type="SMART" id="SM00282">
    <property type="entry name" value="LamG"/>
    <property type="match status" value="3"/>
</dbReference>
<name>A0A6P8Z4S6_THRPL</name>
<dbReference type="Proteomes" id="UP000515158">
    <property type="component" value="Unplaced"/>
</dbReference>
<feature type="disulfide bond" evidence="3">
    <location>
        <begin position="966"/>
        <end position="993"/>
    </location>
</feature>
<dbReference type="InterPro" id="IPR000742">
    <property type="entry name" value="EGF"/>
</dbReference>
<feature type="domain" description="Laminin G" evidence="5">
    <location>
        <begin position="796"/>
        <end position="993"/>
    </location>
</feature>
<evidence type="ECO:0000256" key="2">
    <source>
        <dbReference type="PROSITE-ProRule" id="PRU00076"/>
    </source>
</evidence>
<reference evidence="8" key="1">
    <citation type="submission" date="2025-08" db="UniProtKB">
        <authorList>
            <consortium name="RefSeq"/>
        </authorList>
    </citation>
    <scope>IDENTIFICATION</scope>
    <source>
        <tissue evidence="8">Total insect</tissue>
    </source>
</reference>
<feature type="domain" description="EGF-like" evidence="6">
    <location>
        <begin position="450"/>
        <end position="505"/>
    </location>
</feature>
<dbReference type="InterPro" id="IPR001791">
    <property type="entry name" value="Laminin_G"/>
</dbReference>
<evidence type="ECO:0000313" key="7">
    <source>
        <dbReference type="Proteomes" id="UP000515158"/>
    </source>
</evidence>
<feature type="region of interest" description="Disordered" evidence="4">
    <location>
        <begin position="153"/>
        <end position="183"/>
    </location>
</feature>
<evidence type="ECO:0000259" key="6">
    <source>
        <dbReference type="PROSITE" id="PS50026"/>
    </source>
</evidence>
<dbReference type="PROSITE" id="PS00022">
    <property type="entry name" value="EGF_1"/>
    <property type="match status" value="2"/>
</dbReference>
<dbReference type="Gene3D" id="2.10.25.10">
    <property type="entry name" value="Laminin"/>
    <property type="match status" value="2"/>
</dbReference>
<protein>
    <submittedName>
        <fullName evidence="8">Pikachurin</fullName>
    </submittedName>
</protein>
<proteinExistence type="predicted"/>
<evidence type="ECO:0000256" key="1">
    <source>
        <dbReference type="ARBA" id="ARBA00023157"/>
    </source>
</evidence>
<dbReference type="InParanoid" id="A0A6P8Z4S6"/>
<dbReference type="RefSeq" id="XP_034245110.1">
    <property type="nucleotide sequence ID" value="XM_034389219.1"/>
</dbReference>
<keyword evidence="7" id="KW-1185">Reference proteome</keyword>
<dbReference type="GO" id="GO:0016020">
    <property type="term" value="C:membrane"/>
    <property type="evidence" value="ECO:0007669"/>
    <property type="project" value="UniProtKB-SubCell"/>
</dbReference>
<dbReference type="InterPro" id="IPR050372">
    <property type="entry name" value="Neurexin-related_CASP"/>
</dbReference>
<dbReference type="SMART" id="SM00181">
    <property type="entry name" value="EGF"/>
    <property type="match status" value="4"/>
</dbReference>
<dbReference type="OrthoDB" id="10014052at2759"/>
<dbReference type="AlphaFoldDB" id="A0A6P8Z4S6"/>
<evidence type="ECO:0000256" key="3">
    <source>
        <dbReference type="PROSITE-ProRule" id="PRU00122"/>
    </source>
</evidence>
<evidence type="ECO:0000256" key="4">
    <source>
        <dbReference type="SAM" id="MobiDB-lite"/>
    </source>
</evidence>
<evidence type="ECO:0000259" key="5">
    <source>
        <dbReference type="PROSITE" id="PS50025"/>
    </source>
</evidence>
<dbReference type="Gene3D" id="2.60.120.200">
    <property type="match status" value="3"/>
</dbReference>
<dbReference type="PROSITE" id="PS01186">
    <property type="entry name" value="EGF_2"/>
    <property type="match status" value="1"/>
</dbReference>
<dbReference type="InterPro" id="IPR013320">
    <property type="entry name" value="ConA-like_dom_sf"/>
</dbReference>
<evidence type="ECO:0000313" key="8">
    <source>
        <dbReference type="RefSeq" id="XP_034245110.1"/>
    </source>
</evidence>
<dbReference type="PANTHER" id="PTHR15036">
    <property type="entry name" value="PIKACHURIN-LIKE PROTEIN"/>
    <property type="match status" value="1"/>
</dbReference>
<comment type="caution">
    <text evidence="2">Lacks conserved residue(s) required for the propagation of feature annotation.</text>
</comment>
<dbReference type="KEGG" id="tpal:117647469"/>
<dbReference type="SUPFAM" id="SSF49899">
    <property type="entry name" value="Concanavalin A-like lectins/glucanases"/>
    <property type="match status" value="3"/>
</dbReference>
<feature type="domain" description="Laminin G" evidence="5">
    <location>
        <begin position="275"/>
        <end position="454"/>
    </location>
</feature>
<feature type="disulfide bond" evidence="2">
    <location>
        <begin position="495"/>
        <end position="504"/>
    </location>
</feature>
<keyword evidence="1 2" id="KW-1015">Disulfide bond</keyword>
<dbReference type="CDD" id="cd00110">
    <property type="entry name" value="LamG"/>
    <property type="match status" value="3"/>
</dbReference>
<feature type="domain" description="Laminin G" evidence="5">
    <location>
        <begin position="510"/>
        <end position="692"/>
    </location>
</feature>
<accession>A0A6P8Z4S6</accession>
<sequence>MTPGRLRLGLRRRARAGPLVGLALGVLLATLVDTSTQFDFTKANFEAAFQGRCGRESPCEQLCFELHDGMFECECRDGYVLHLNGYGCLVTPPTQYAEPDDEDEAEPAAGEQVTDYESILYSMGAEMVANQDESVVAAAAPNITVTSYVITPPRVPDASTARPGPSPTPRTTTAAPTPEPPRVQFVPVRPDEENALDGVLVEACPLDCGPGGACITETTEAAETDERHPQRCQCPLGRGGAACQDVVQHYPRARSWSDSTLTAPLVLLVVTEVTLHYPRFSGRGWLAFPALRAAYKRVSIHVEFRPEAWDGVLLLAGERDDLTGDYLAVVINKGFAEFRFDCGSGQGVVRSDETVLLNQWNRLSVHRHRWDATLRLNNGKRVAGRSKGLFSRITFREPLFLGGAGNTTGLAGKLPAERGLRGCVRHLEVNDQLYDFSEDAMQGFDVAECSSDRCSKVPCMHGGKCVTAGELHLQQAQQAQQANASLGQPSAVCLCPLGYSGELCETRVDLLVPSFNGSSFLRYPGLGDTALSWLDLQLTLKPTAANGLVMYNGHRSDGVGDFMALYMVDRHIEFSFDLGSGPATVRSWRPLSLGEWHDVRVSRTGRLAVLQVDEHPPAQVVSPGAFLQLSLPLSLYLGGVPAVPSFHAAATKTRAKGSFVGCIQKVLVNEKPLHLLASALAGVNVDNCAHPCAARPCGAQGQCVPQRDYFSCLCPGMAESLEPGLECPTHAEGAAKEAAKEAVKAAAKAVARGAVKKAVKAAPHDVEPMAEVGATVTATTTPAAPKHPDEHRDEHRVSAGFKAVGFMHFVDADTVRRSTSDQLRVNLRLRTTASSGLVLWTGRRREDDDEEVQAVHQRHGVHPSFGNDFLALAVQDGFVHLRLDLGSGELFLGYNLTRVDDGQWHRVVVVRRGQDATISVDNGPGLGRTAPGRLRQLNTNTGLYVGGVPDPARSTRGRYSAGLDGCVADLVLDEDHAVRLDSPSGESANVAACG</sequence>
<dbReference type="CTD" id="36771"/>